<protein>
    <submittedName>
        <fullName evidence="1">Uncharacterized protein</fullName>
    </submittedName>
</protein>
<reference evidence="1" key="1">
    <citation type="journal article" date="2014" name="Front. Microbiol.">
        <title>High frequency of phylogenetically diverse reductive dehalogenase-homologous genes in deep subseafloor sedimentary metagenomes.</title>
        <authorList>
            <person name="Kawai M."/>
            <person name="Futagami T."/>
            <person name="Toyoda A."/>
            <person name="Takaki Y."/>
            <person name="Nishi S."/>
            <person name="Hori S."/>
            <person name="Arai W."/>
            <person name="Tsubouchi T."/>
            <person name="Morono Y."/>
            <person name="Uchiyama I."/>
            <person name="Ito T."/>
            <person name="Fujiyama A."/>
            <person name="Inagaki F."/>
            <person name="Takami H."/>
        </authorList>
    </citation>
    <scope>NUCLEOTIDE SEQUENCE</scope>
    <source>
        <strain evidence="1">Expedition CK06-06</strain>
    </source>
</reference>
<gene>
    <name evidence="1" type="ORF">S03H2_12455</name>
</gene>
<comment type="caution">
    <text evidence="1">The sequence shown here is derived from an EMBL/GenBank/DDBJ whole genome shotgun (WGS) entry which is preliminary data.</text>
</comment>
<dbReference type="AlphaFoldDB" id="X1GYZ2"/>
<accession>X1GYZ2</accession>
<organism evidence="1">
    <name type="scientific">marine sediment metagenome</name>
    <dbReference type="NCBI Taxonomy" id="412755"/>
    <lineage>
        <taxon>unclassified sequences</taxon>
        <taxon>metagenomes</taxon>
        <taxon>ecological metagenomes</taxon>
    </lineage>
</organism>
<evidence type="ECO:0000313" key="1">
    <source>
        <dbReference type="EMBL" id="GAH46839.1"/>
    </source>
</evidence>
<dbReference type="EMBL" id="BARU01006337">
    <property type="protein sequence ID" value="GAH46839.1"/>
    <property type="molecule type" value="Genomic_DNA"/>
</dbReference>
<dbReference type="SUPFAM" id="SSF56784">
    <property type="entry name" value="HAD-like"/>
    <property type="match status" value="1"/>
</dbReference>
<proteinExistence type="predicted"/>
<dbReference type="InterPro" id="IPR023214">
    <property type="entry name" value="HAD_sf"/>
</dbReference>
<sequence>MGHNVGVNSIYVLTGHGKEGVEELTVKPDFIAQDIYEAAAWIMKA</sequence>
<dbReference type="InterPro" id="IPR036412">
    <property type="entry name" value="HAD-like_sf"/>
</dbReference>
<name>X1GYZ2_9ZZZZ</name>
<dbReference type="Gene3D" id="3.40.50.1000">
    <property type="entry name" value="HAD superfamily/HAD-like"/>
    <property type="match status" value="1"/>
</dbReference>